<evidence type="ECO:0008006" key="3">
    <source>
        <dbReference type="Google" id="ProtNLM"/>
    </source>
</evidence>
<dbReference type="InterPro" id="IPR032710">
    <property type="entry name" value="NTF2-like_dom_sf"/>
</dbReference>
<evidence type="ECO:0000313" key="2">
    <source>
        <dbReference type="Proteomes" id="UP000190162"/>
    </source>
</evidence>
<evidence type="ECO:0000313" key="1">
    <source>
        <dbReference type="EMBL" id="SKA57358.1"/>
    </source>
</evidence>
<name>A0A1T4UXI8_9GAMM</name>
<organism evidence="1 2">
    <name type="scientific">Enterovibrio nigricans DSM 22720</name>
    <dbReference type="NCBI Taxonomy" id="1121868"/>
    <lineage>
        <taxon>Bacteria</taxon>
        <taxon>Pseudomonadati</taxon>
        <taxon>Pseudomonadota</taxon>
        <taxon>Gammaproteobacteria</taxon>
        <taxon>Vibrionales</taxon>
        <taxon>Vibrionaceae</taxon>
        <taxon>Enterovibrio</taxon>
    </lineage>
</organism>
<protein>
    <recommendedName>
        <fullName evidence="3">SnoaL-like domain-containing protein</fullName>
    </recommendedName>
</protein>
<dbReference type="SUPFAM" id="SSF54427">
    <property type="entry name" value="NTF2-like"/>
    <property type="match status" value="1"/>
</dbReference>
<reference evidence="2" key="1">
    <citation type="submission" date="2017-02" db="EMBL/GenBank/DDBJ databases">
        <authorList>
            <person name="Varghese N."/>
            <person name="Submissions S."/>
        </authorList>
    </citation>
    <scope>NUCLEOTIDE SEQUENCE [LARGE SCALE GENOMIC DNA]</scope>
    <source>
        <strain evidence="2">DSM 22720</strain>
    </source>
</reference>
<dbReference type="Proteomes" id="UP000190162">
    <property type="component" value="Unassembled WGS sequence"/>
</dbReference>
<proteinExistence type="predicted"/>
<keyword evidence="2" id="KW-1185">Reference proteome</keyword>
<sequence length="205" mass="23822">MKSFFYLVRSLSHPDLFVIHFSHYFPFYVEPREGKSRLSRYNVHLEHSVIKPNPFKDSDADRAEIWDMLVAKDILAYTKADWSMVENDFLEDEFFAVNAGFDSDPGNWNLAFSLFENYRDSWLEAAKANVETEYAEPLADAVHKLTTLEQIEIKDGKAIARKQFDGTIQVVGKTPEVLKWQTLYYLKKTPNGWKIVGFTGYLPYT</sequence>
<gene>
    <name evidence="1" type="ORF">SAMN02745132_02743</name>
</gene>
<dbReference type="EMBL" id="FUXU01000035">
    <property type="protein sequence ID" value="SKA57358.1"/>
    <property type="molecule type" value="Genomic_DNA"/>
</dbReference>
<dbReference type="AlphaFoldDB" id="A0A1T4UXI8"/>
<accession>A0A1T4UXI8</accession>